<dbReference type="GO" id="GO:0045292">
    <property type="term" value="P:mRNA cis splicing, via spliceosome"/>
    <property type="evidence" value="ECO:0007669"/>
    <property type="project" value="EnsemblFungi"/>
</dbReference>
<evidence type="ECO:0000256" key="7">
    <source>
        <dbReference type="ARBA" id="ARBA00022723"/>
    </source>
</evidence>
<dbReference type="GO" id="GO:0005634">
    <property type="term" value="C:nucleus"/>
    <property type="evidence" value="ECO:0007669"/>
    <property type="project" value="UniProtKB-SubCell"/>
</dbReference>
<organism evidence="14 15">
    <name type="scientific">Pachysolen tannophilus NRRL Y-2460</name>
    <dbReference type="NCBI Taxonomy" id="669874"/>
    <lineage>
        <taxon>Eukaryota</taxon>
        <taxon>Fungi</taxon>
        <taxon>Dikarya</taxon>
        <taxon>Ascomycota</taxon>
        <taxon>Saccharomycotina</taxon>
        <taxon>Pichiomycetes</taxon>
        <taxon>Pachysolenaceae</taxon>
        <taxon>Pachysolen</taxon>
    </lineage>
</organism>
<keyword evidence="12" id="KW-0539">Nucleus</keyword>
<dbReference type="InterPro" id="IPR007708">
    <property type="entry name" value="DBR1_C"/>
</dbReference>
<accession>A0A1E4TU76</accession>
<comment type="subcellular location">
    <subcellularLocation>
        <location evidence="4">Nucleus</location>
    </subcellularLocation>
</comment>
<dbReference type="GO" id="GO:0006401">
    <property type="term" value="P:RNA catabolic process"/>
    <property type="evidence" value="ECO:0007669"/>
    <property type="project" value="EnsemblFungi"/>
</dbReference>
<dbReference type="InterPro" id="IPR029052">
    <property type="entry name" value="Metallo-depent_PP-like"/>
</dbReference>
<name>A0A1E4TU76_PACTA</name>
<evidence type="ECO:0000256" key="8">
    <source>
        <dbReference type="ARBA" id="ARBA00022801"/>
    </source>
</evidence>
<dbReference type="PANTHER" id="PTHR12849">
    <property type="entry name" value="RNA LARIAT DEBRANCHING ENZYME"/>
    <property type="match status" value="1"/>
</dbReference>
<comment type="cofactor">
    <cofactor evidence="2">
        <name>Zn(2+)</name>
        <dbReference type="ChEBI" id="CHEBI:29105"/>
    </cofactor>
</comment>
<dbReference type="CDD" id="cd00844">
    <property type="entry name" value="MPP_Dbr1_N"/>
    <property type="match status" value="1"/>
</dbReference>
<dbReference type="PANTHER" id="PTHR12849:SF0">
    <property type="entry name" value="LARIAT DEBRANCHING ENZYME"/>
    <property type="match status" value="1"/>
</dbReference>
<dbReference type="EMBL" id="KV454014">
    <property type="protein sequence ID" value="ODV95296.1"/>
    <property type="molecule type" value="Genomic_DNA"/>
</dbReference>
<dbReference type="InterPro" id="IPR004843">
    <property type="entry name" value="Calcineurin-like_PHP"/>
</dbReference>
<dbReference type="InterPro" id="IPR041816">
    <property type="entry name" value="Dbr1_N"/>
</dbReference>
<evidence type="ECO:0000256" key="6">
    <source>
        <dbReference type="ARBA" id="ARBA00022664"/>
    </source>
</evidence>
<dbReference type="Proteomes" id="UP000094236">
    <property type="component" value="Unassembled WGS sequence"/>
</dbReference>
<dbReference type="GO" id="GO:0005506">
    <property type="term" value="F:iron ion binding"/>
    <property type="evidence" value="ECO:0007669"/>
    <property type="project" value="EnsemblFungi"/>
</dbReference>
<dbReference type="SUPFAM" id="SSF56300">
    <property type="entry name" value="Metallo-dependent phosphatases"/>
    <property type="match status" value="1"/>
</dbReference>
<keyword evidence="7" id="KW-0479">Metal-binding</keyword>
<evidence type="ECO:0000256" key="5">
    <source>
        <dbReference type="ARBA" id="ARBA00006045"/>
    </source>
</evidence>
<sequence>MSIAIEGCCHGELDQIYNSLLDKASRINQALPDLLIICGDFQSVRNEADLNCISMPIKYRKLGDFQSYYTGVKKAPLMTIFIGGNHEASNYLQELKFGGWVAPNIYYLGHSGCIWYKGLRISGISGIWYPYDFSKPRLEKLPYDQNSIRSIYHVRKLDFLKQFLIKQPISVMLSHDWPQGIENYGNLNRLLRFKPFFQKDIISGKLGSPVNRILLSKLMPEYWFSAHLHVKFEAEVFHESSIKKRKNSLDKNENLELENTLDKCLPKRNFLELLHIPVTSTKHPSFIDNQNLYWDKEYIAITKVFHNMFIHTDYYKKLYKFEEIFNIDKDILDELKREINIEFEKLNEKSHDSFQINPNFFVKTANTDTTELKEYENPQTTTFLSNFNINQ</sequence>
<evidence type="ECO:0000256" key="9">
    <source>
        <dbReference type="ARBA" id="ARBA00022833"/>
    </source>
</evidence>
<keyword evidence="10" id="KW-0408">Iron</keyword>
<comment type="cofactor">
    <cofactor evidence="3">
        <name>Fe(2+)</name>
        <dbReference type="ChEBI" id="CHEBI:29033"/>
    </cofactor>
</comment>
<dbReference type="STRING" id="669874.A0A1E4TU76"/>
<keyword evidence="15" id="KW-1185">Reference proteome</keyword>
<evidence type="ECO:0000256" key="3">
    <source>
        <dbReference type="ARBA" id="ARBA00001954"/>
    </source>
</evidence>
<feature type="domain" description="Lariat debranching enzyme C-terminal" evidence="13">
    <location>
        <begin position="256"/>
        <end position="388"/>
    </location>
</feature>
<evidence type="ECO:0000256" key="12">
    <source>
        <dbReference type="ARBA" id="ARBA00023242"/>
    </source>
</evidence>
<dbReference type="Pfam" id="PF05011">
    <property type="entry name" value="DBR1"/>
    <property type="match status" value="1"/>
</dbReference>
<reference evidence="15" key="1">
    <citation type="submission" date="2016-05" db="EMBL/GenBank/DDBJ databases">
        <title>Comparative genomics of biotechnologically important yeasts.</title>
        <authorList>
            <consortium name="DOE Joint Genome Institute"/>
            <person name="Riley R."/>
            <person name="Haridas S."/>
            <person name="Wolfe K.H."/>
            <person name="Lopes M.R."/>
            <person name="Hittinger C.T."/>
            <person name="Goker M."/>
            <person name="Salamov A."/>
            <person name="Wisecaver J."/>
            <person name="Long T.M."/>
            <person name="Aerts A.L."/>
            <person name="Barry K."/>
            <person name="Choi C."/>
            <person name="Clum A."/>
            <person name="Coughlan A.Y."/>
            <person name="Deshpande S."/>
            <person name="Douglass A.P."/>
            <person name="Hanson S.J."/>
            <person name="Klenk H.-P."/>
            <person name="Labutti K."/>
            <person name="Lapidus A."/>
            <person name="Lindquist E."/>
            <person name="Lipzen A."/>
            <person name="Meier-Kolthoff J.P."/>
            <person name="Ohm R.A."/>
            <person name="Otillar R.P."/>
            <person name="Pangilinan J."/>
            <person name="Peng Y."/>
            <person name="Rokas A."/>
            <person name="Rosa C.A."/>
            <person name="Scheuner C."/>
            <person name="Sibirny A.A."/>
            <person name="Slot J.C."/>
            <person name="Stielow J.B."/>
            <person name="Sun H."/>
            <person name="Kurtzman C.P."/>
            <person name="Blackwell M."/>
            <person name="Grigoriev I.V."/>
            <person name="Jeffries T.W."/>
        </authorList>
    </citation>
    <scope>NUCLEOTIDE SEQUENCE [LARGE SCALE GENOMIC DNA]</scope>
    <source>
        <strain evidence="15">NRRL Y-2460</strain>
    </source>
</reference>
<evidence type="ECO:0000256" key="4">
    <source>
        <dbReference type="ARBA" id="ARBA00004123"/>
    </source>
</evidence>
<dbReference type="FunFam" id="3.60.21.10:FF:000035">
    <property type="entry name" value="Lariat debranching enzyme"/>
    <property type="match status" value="1"/>
</dbReference>
<dbReference type="GO" id="GO:0007124">
    <property type="term" value="P:pseudohyphal growth"/>
    <property type="evidence" value="ECO:0007669"/>
    <property type="project" value="EnsemblFungi"/>
</dbReference>
<dbReference type="GO" id="GO:0030145">
    <property type="term" value="F:manganese ion binding"/>
    <property type="evidence" value="ECO:0007669"/>
    <property type="project" value="EnsemblFungi"/>
</dbReference>
<dbReference type="GO" id="GO:0008419">
    <property type="term" value="F:RNA lariat debranching enzyme activity"/>
    <property type="evidence" value="ECO:0007669"/>
    <property type="project" value="EnsemblFungi"/>
</dbReference>
<evidence type="ECO:0000313" key="15">
    <source>
        <dbReference type="Proteomes" id="UP000094236"/>
    </source>
</evidence>
<keyword evidence="9" id="KW-0862">Zinc</keyword>
<keyword evidence="6" id="KW-0507">mRNA processing</keyword>
<dbReference type="AlphaFoldDB" id="A0A1E4TU76"/>
<dbReference type="GO" id="GO:0016074">
    <property type="term" value="P:sno(s)RNA metabolic process"/>
    <property type="evidence" value="ECO:0007669"/>
    <property type="project" value="EnsemblFungi"/>
</dbReference>
<evidence type="ECO:0000256" key="2">
    <source>
        <dbReference type="ARBA" id="ARBA00001947"/>
    </source>
</evidence>
<evidence type="ECO:0000256" key="10">
    <source>
        <dbReference type="ARBA" id="ARBA00023004"/>
    </source>
</evidence>
<dbReference type="GO" id="GO:0008270">
    <property type="term" value="F:zinc ion binding"/>
    <property type="evidence" value="ECO:0007669"/>
    <property type="project" value="EnsemblFungi"/>
</dbReference>
<evidence type="ECO:0000256" key="11">
    <source>
        <dbReference type="ARBA" id="ARBA00023211"/>
    </source>
</evidence>
<dbReference type="SMART" id="SM01124">
    <property type="entry name" value="DBR1"/>
    <property type="match status" value="1"/>
</dbReference>
<dbReference type="OrthoDB" id="407609at2759"/>
<evidence type="ECO:0000313" key="14">
    <source>
        <dbReference type="EMBL" id="ODV95296.1"/>
    </source>
</evidence>
<gene>
    <name evidence="14" type="ORF">PACTADRAFT_85423</name>
</gene>
<protein>
    <recommendedName>
        <fullName evidence="13">Lariat debranching enzyme C-terminal domain-containing protein</fullName>
    </recommendedName>
</protein>
<comment type="cofactor">
    <cofactor evidence="1">
        <name>Mn(2+)</name>
        <dbReference type="ChEBI" id="CHEBI:29035"/>
    </cofactor>
</comment>
<comment type="similarity">
    <text evidence="5">Belongs to the lariat debranching enzyme family.</text>
</comment>
<dbReference type="Pfam" id="PF00149">
    <property type="entry name" value="Metallophos"/>
    <property type="match status" value="1"/>
</dbReference>
<evidence type="ECO:0000259" key="13">
    <source>
        <dbReference type="SMART" id="SM01124"/>
    </source>
</evidence>
<dbReference type="GO" id="GO:0032197">
    <property type="term" value="P:retrotransposition"/>
    <property type="evidence" value="ECO:0007669"/>
    <property type="project" value="EnsemblFungi"/>
</dbReference>
<dbReference type="Gene3D" id="3.60.21.10">
    <property type="match status" value="1"/>
</dbReference>
<evidence type="ECO:0000256" key="1">
    <source>
        <dbReference type="ARBA" id="ARBA00001936"/>
    </source>
</evidence>
<keyword evidence="8" id="KW-0378">Hydrolase</keyword>
<proteinExistence type="inferred from homology"/>
<keyword evidence="11" id="KW-0464">Manganese</keyword>